<dbReference type="OrthoDB" id="5401077at2"/>
<dbReference type="Gene3D" id="3.40.50.2300">
    <property type="match status" value="1"/>
</dbReference>
<keyword evidence="4" id="KW-0902">Two-component regulatory system</keyword>
<evidence type="ECO:0000259" key="8">
    <source>
        <dbReference type="PROSITE" id="PS50045"/>
    </source>
</evidence>
<dbReference type="PROSITE" id="PS50110">
    <property type="entry name" value="RESPONSE_REGULATORY"/>
    <property type="match status" value="1"/>
</dbReference>
<dbReference type="SUPFAM" id="SSF52172">
    <property type="entry name" value="CheY-like"/>
    <property type="match status" value="1"/>
</dbReference>
<feature type="domain" description="Response regulatory" evidence="9">
    <location>
        <begin position="3"/>
        <end position="119"/>
    </location>
</feature>
<evidence type="ECO:0000256" key="4">
    <source>
        <dbReference type="ARBA" id="ARBA00023012"/>
    </source>
</evidence>
<keyword evidence="6" id="KW-0804">Transcription</keyword>
<dbReference type="InterPro" id="IPR002078">
    <property type="entry name" value="Sigma_54_int"/>
</dbReference>
<evidence type="ECO:0000313" key="11">
    <source>
        <dbReference type="Proteomes" id="UP000324550"/>
    </source>
</evidence>
<dbReference type="InterPro" id="IPR027417">
    <property type="entry name" value="P-loop_NTPase"/>
</dbReference>
<keyword evidence="1 7" id="KW-0597">Phosphoprotein</keyword>
<dbReference type="InterPro" id="IPR003593">
    <property type="entry name" value="AAA+_ATPase"/>
</dbReference>
<dbReference type="Pfam" id="PF00158">
    <property type="entry name" value="Sigma54_activat"/>
    <property type="match status" value="1"/>
</dbReference>
<dbReference type="CDD" id="cd00009">
    <property type="entry name" value="AAA"/>
    <property type="match status" value="1"/>
</dbReference>
<accession>A0A5D0GEY0</accession>
<dbReference type="FunFam" id="3.40.50.300:FF:000006">
    <property type="entry name" value="DNA-binding transcriptional regulator NtrC"/>
    <property type="match status" value="1"/>
</dbReference>
<organism evidence="10 11">
    <name type="scientific">Formosa maritima</name>
    <dbReference type="NCBI Taxonomy" id="2592046"/>
    <lineage>
        <taxon>Bacteria</taxon>
        <taxon>Pseudomonadati</taxon>
        <taxon>Bacteroidota</taxon>
        <taxon>Flavobacteriia</taxon>
        <taxon>Flavobacteriales</taxon>
        <taxon>Flavobacteriaceae</taxon>
        <taxon>Formosa</taxon>
    </lineage>
</organism>
<dbReference type="SUPFAM" id="SSF52540">
    <property type="entry name" value="P-loop containing nucleoside triphosphate hydrolases"/>
    <property type="match status" value="1"/>
</dbReference>
<dbReference type="InterPro" id="IPR011006">
    <property type="entry name" value="CheY-like_superfamily"/>
</dbReference>
<dbReference type="AlphaFoldDB" id="A0A5D0GEY0"/>
<dbReference type="Gene3D" id="1.10.8.60">
    <property type="match status" value="1"/>
</dbReference>
<dbReference type="SMART" id="SM00382">
    <property type="entry name" value="AAA"/>
    <property type="match status" value="1"/>
</dbReference>
<gene>
    <name evidence="10" type="ORF">FVF61_04665</name>
</gene>
<dbReference type="SMART" id="SM00448">
    <property type="entry name" value="REC"/>
    <property type="match status" value="1"/>
</dbReference>
<evidence type="ECO:0000256" key="2">
    <source>
        <dbReference type="ARBA" id="ARBA00022741"/>
    </source>
</evidence>
<feature type="modified residue" description="4-aspartylphosphate" evidence="7">
    <location>
        <position position="54"/>
    </location>
</feature>
<dbReference type="RefSeq" id="WP_148453873.1">
    <property type="nucleotide sequence ID" value="NZ_VSFC01000022.1"/>
</dbReference>
<reference evidence="10 11" key="1">
    <citation type="submission" date="2019-08" db="EMBL/GenBank/DDBJ databases">
        <title>Formosa sediminis sp. nov., isolated from marine sediment.</title>
        <authorList>
            <person name="Cao W.R."/>
        </authorList>
    </citation>
    <scope>NUCLEOTIDE SEQUENCE [LARGE SCALE GENOMIC DNA]</scope>
    <source>
        <strain evidence="10 11">1494</strain>
    </source>
</reference>
<dbReference type="GO" id="GO:0000160">
    <property type="term" value="P:phosphorelay signal transduction system"/>
    <property type="evidence" value="ECO:0007669"/>
    <property type="project" value="UniProtKB-KW"/>
</dbReference>
<name>A0A5D0GEY0_9FLAO</name>
<protein>
    <submittedName>
        <fullName evidence="10">Sigma-54-dependent Fis family transcriptional regulator</fullName>
    </submittedName>
</protein>
<dbReference type="Gene3D" id="3.40.50.300">
    <property type="entry name" value="P-loop containing nucleotide triphosphate hydrolases"/>
    <property type="match status" value="1"/>
</dbReference>
<dbReference type="InterPro" id="IPR025943">
    <property type="entry name" value="Sigma_54_int_dom_ATP-bd_2"/>
</dbReference>
<proteinExistence type="predicted"/>
<keyword evidence="2" id="KW-0547">Nucleotide-binding</keyword>
<dbReference type="Pfam" id="PF00072">
    <property type="entry name" value="Response_reg"/>
    <property type="match status" value="1"/>
</dbReference>
<evidence type="ECO:0000313" key="10">
    <source>
        <dbReference type="EMBL" id="TYA57525.1"/>
    </source>
</evidence>
<evidence type="ECO:0000259" key="9">
    <source>
        <dbReference type="PROSITE" id="PS50110"/>
    </source>
</evidence>
<dbReference type="EMBL" id="VSFC01000022">
    <property type="protein sequence ID" value="TYA57525.1"/>
    <property type="molecule type" value="Genomic_DNA"/>
</dbReference>
<evidence type="ECO:0000256" key="5">
    <source>
        <dbReference type="ARBA" id="ARBA00023015"/>
    </source>
</evidence>
<dbReference type="InterPro" id="IPR001789">
    <property type="entry name" value="Sig_transdc_resp-reg_receiver"/>
</dbReference>
<dbReference type="GO" id="GO:0005524">
    <property type="term" value="F:ATP binding"/>
    <property type="evidence" value="ECO:0007669"/>
    <property type="project" value="UniProtKB-KW"/>
</dbReference>
<dbReference type="PANTHER" id="PTHR32071:SF17">
    <property type="entry name" value="TRANSCRIPTIONAL REGULATOR (NTRC FAMILY)"/>
    <property type="match status" value="1"/>
</dbReference>
<evidence type="ECO:0000256" key="6">
    <source>
        <dbReference type="ARBA" id="ARBA00023163"/>
    </source>
</evidence>
<dbReference type="InterPro" id="IPR058031">
    <property type="entry name" value="AAA_lid_NorR"/>
</dbReference>
<sequence>MPKILVIEDEAAIRRVLVKILSEENNTYQVEEAEDGLIGIEKIKKDDFDLVLCDIKMPKMDGVEVLEAVKKIKPEIPMVMISGHGDLDTAVNTMRLGAFDYISKPPDLNRLLNTVRIALNSKELVVENKMLKKKVSKNFEMIGESDAISHIKAMIDKVAPTDARVLITGPNGTGKELVAHWLHQKSERFNGPLIEVNCAAIPSELIESELFGHVKGAFTSAVKDRAGKFEAANGGTIFLDEIGDMSLSAQAKVLRALQESRIQRVGSDKDIKVDVRVLAATNKNLTTEIEEGRFREDLYHRLAVILIKVPSLNDRREDIPLLIDYFSDKISSEQGTAKKSFSDKAIKMLQEYDWTGNIRELRNVVERLIILGEKEVSEKDVKLFASK</sequence>
<keyword evidence="5" id="KW-0805">Transcription regulation</keyword>
<dbReference type="PROSITE" id="PS00676">
    <property type="entry name" value="SIGMA54_INTERACT_2"/>
    <property type="match status" value="1"/>
</dbReference>
<comment type="caution">
    <text evidence="10">The sequence shown here is derived from an EMBL/GenBank/DDBJ whole genome shotgun (WGS) entry which is preliminary data.</text>
</comment>
<evidence type="ECO:0000256" key="7">
    <source>
        <dbReference type="PROSITE-ProRule" id="PRU00169"/>
    </source>
</evidence>
<dbReference type="GO" id="GO:0006355">
    <property type="term" value="P:regulation of DNA-templated transcription"/>
    <property type="evidence" value="ECO:0007669"/>
    <property type="project" value="InterPro"/>
</dbReference>
<evidence type="ECO:0000256" key="3">
    <source>
        <dbReference type="ARBA" id="ARBA00022840"/>
    </source>
</evidence>
<dbReference type="Proteomes" id="UP000324550">
    <property type="component" value="Unassembled WGS sequence"/>
</dbReference>
<keyword evidence="11" id="KW-1185">Reference proteome</keyword>
<dbReference type="PROSITE" id="PS50045">
    <property type="entry name" value="SIGMA54_INTERACT_4"/>
    <property type="match status" value="1"/>
</dbReference>
<evidence type="ECO:0000256" key="1">
    <source>
        <dbReference type="ARBA" id="ARBA00022553"/>
    </source>
</evidence>
<dbReference type="FunFam" id="3.40.50.2300:FF:000018">
    <property type="entry name" value="DNA-binding transcriptional regulator NtrC"/>
    <property type="match status" value="1"/>
</dbReference>
<dbReference type="PANTHER" id="PTHR32071">
    <property type="entry name" value="TRANSCRIPTIONAL REGULATORY PROTEIN"/>
    <property type="match status" value="1"/>
</dbReference>
<dbReference type="Pfam" id="PF25601">
    <property type="entry name" value="AAA_lid_14"/>
    <property type="match status" value="1"/>
</dbReference>
<keyword evidence="3" id="KW-0067">ATP-binding</keyword>
<feature type="domain" description="Sigma-54 factor interaction" evidence="8">
    <location>
        <begin position="141"/>
        <end position="370"/>
    </location>
</feature>